<dbReference type="Pfam" id="PF12770">
    <property type="entry name" value="CHAT"/>
    <property type="match status" value="1"/>
</dbReference>
<feature type="domain" description="CHAT" evidence="2">
    <location>
        <begin position="676"/>
        <end position="993"/>
    </location>
</feature>
<dbReference type="EMBL" id="JACIDJ010000002">
    <property type="protein sequence ID" value="MBB3898520.1"/>
    <property type="molecule type" value="Genomic_DNA"/>
</dbReference>
<dbReference type="InterPro" id="IPR024983">
    <property type="entry name" value="CHAT_dom"/>
</dbReference>
<keyword evidence="4" id="KW-1185">Reference proteome</keyword>
<dbReference type="RefSeq" id="WP_184383573.1">
    <property type="nucleotide sequence ID" value="NZ_JACIDJ010000002.1"/>
</dbReference>
<dbReference type="PROSITE" id="PS51257">
    <property type="entry name" value="PROKAR_LIPOPROTEIN"/>
    <property type="match status" value="1"/>
</dbReference>
<feature type="chain" id="PRO_5032296467" evidence="1">
    <location>
        <begin position="23"/>
        <end position="1012"/>
    </location>
</feature>
<evidence type="ECO:0000313" key="4">
    <source>
        <dbReference type="Proteomes" id="UP000553193"/>
    </source>
</evidence>
<evidence type="ECO:0000259" key="2">
    <source>
        <dbReference type="Pfam" id="PF12770"/>
    </source>
</evidence>
<dbReference type="InterPro" id="IPR011990">
    <property type="entry name" value="TPR-like_helical_dom_sf"/>
</dbReference>
<reference evidence="3 4" key="1">
    <citation type="submission" date="2020-08" db="EMBL/GenBank/DDBJ databases">
        <title>Genomic Encyclopedia of Type Strains, Phase IV (KMG-IV): sequencing the most valuable type-strain genomes for metagenomic binning, comparative biology and taxonomic classification.</title>
        <authorList>
            <person name="Goeker M."/>
        </authorList>
    </citation>
    <scope>NUCLEOTIDE SEQUENCE [LARGE SCALE GENOMIC DNA]</scope>
    <source>
        <strain evidence="3 4">DSM 19979</strain>
    </source>
</reference>
<dbReference type="Proteomes" id="UP000553193">
    <property type="component" value="Unassembled WGS sequence"/>
</dbReference>
<dbReference type="AlphaFoldDB" id="A0A840ADQ6"/>
<dbReference type="Gene3D" id="1.25.40.10">
    <property type="entry name" value="Tetratricopeptide repeat domain"/>
    <property type="match status" value="1"/>
</dbReference>
<keyword evidence="1" id="KW-0732">Signal</keyword>
<evidence type="ECO:0000256" key="1">
    <source>
        <dbReference type="SAM" id="SignalP"/>
    </source>
</evidence>
<gene>
    <name evidence="3" type="ORF">GGQ83_001957</name>
</gene>
<proteinExistence type="predicted"/>
<dbReference type="SUPFAM" id="SSF48452">
    <property type="entry name" value="TPR-like"/>
    <property type="match status" value="1"/>
</dbReference>
<organism evidence="3 4">
    <name type="scientific">Roseococcus suduntuyensis</name>
    <dbReference type="NCBI Taxonomy" id="455361"/>
    <lineage>
        <taxon>Bacteria</taxon>
        <taxon>Pseudomonadati</taxon>
        <taxon>Pseudomonadota</taxon>
        <taxon>Alphaproteobacteria</taxon>
        <taxon>Acetobacterales</taxon>
        <taxon>Roseomonadaceae</taxon>
        <taxon>Roseococcus</taxon>
    </lineage>
</organism>
<sequence length="1012" mass="103172">MRPFAALTLSSLLGVALLGACATPPPEAYAPLARDRAAIETRPVAANARGEACFAQATQAPGLDTPVRRAEEVFCGGWTQPSARIYRMAGGLSASQAAGGGAWRAWLDQRFVCDAPVATNVAGGAPAQLLACRRRSSGAAHVALAIEAPGGLVLADGIPAAIPPIEQVATGAAATGGAVARSGALQIAVARLAADRTGAADEALYERVMRLGRELNQAENFAAAEDAYRQALAVRVAALGNDRDPSLATPIMHIALNLSNQGRVQEAERLFARAEALLPGAPDRTAAPRLAQYRAMHALNRGDLAAAEAGFATAEAGFGALVPAGVRAGTPAGGLLPELLEPQAQSAVLGLAESIRYRGVIASRRGDDAASREGVRRSGEVLRAAGLAPATLEGRRLRTEGMLLTRAGQSLPAAQLLTQASARLAATLPGERPVASTLFLAGREWVGAGRTEEALAAFRQGAALLRERQIGVAVADLIPYLDALDAQARARPAEAPALRAEAFAAAQLARRSETARFLAQASARLAAADGNEAVAAAVRRREDADIQLRTLLTERDALLAAGRPAGALDQRIATQRAAREEAEAEALAAAPGFRQLRDEAVSAQAALAVLGQGEAMVQFLLGPRHSYALALRPGRPAALARLSLTVAEAGRLVAATRAAVDGEGPQGGRLPAFDTAAAAALHAALLGPLDAYLEGAGTLVVVPDGPLLALPFAMLLTGPAEPGNLSAAPWLIRRHAIVHAPSVQALVRLREASPASAAPRPYIGFGDFLPPAEAQLRASFPAATCGEDAAVARGLGRLPGTLGEVRVAASIMGAGATQVLGRDFTAAAVAGAGLGQYRIVHFATHGLLPGDLACLTEPAVMVSNPPGAADAAGSFVPASAIMGLRMDADLAILSACNTAGAGTVEGAAQAAEALSGLARAFFVAGARGLLATHWLASDAAAQFIVPVMLSAQNQGTPSAAALRAAQLALLTDQPGRPSLAHPFYWAPFALLGDGRRGGPTRTTQGVPLAAGG</sequence>
<accession>A0A840ADQ6</accession>
<evidence type="ECO:0000313" key="3">
    <source>
        <dbReference type="EMBL" id="MBB3898520.1"/>
    </source>
</evidence>
<feature type="signal peptide" evidence="1">
    <location>
        <begin position="1"/>
        <end position="22"/>
    </location>
</feature>
<protein>
    <submittedName>
        <fullName evidence="3">CHAT domain-containing protein</fullName>
    </submittedName>
</protein>
<comment type="caution">
    <text evidence="3">The sequence shown here is derived from an EMBL/GenBank/DDBJ whole genome shotgun (WGS) entry which is preliminary data.</text>
</comment>
<name>A0A840ADQ6_9PROT</name>